<evidence type="ECO:0000256" key="3">
    <source>
        <dbReference type="ARBA" id="ARBA00022801"/>
    </source>
</evidence>
<evidence type="ECO:0000259" key="5">
    <source>
        <dbReference type="PROSITE" id="PS51935"/>
    </source>
</evidence>
<dbReference type="PANTHER" id="PTHR47053:SF3">
    <property type="entry name" value="GAMMA-D-GLUTAMYL-L-LYSINE DIPEPTIDYL-PEPTIDASE"/>
    <property type="match status" value="1"/>
</dbReference>
<reference evidence="7" key="2">
    <citation type="submission" date="2014-05" db="EMBL/GenBank/DDBJ databases">
        <title>Draft genome sequence of Virgibacillus massiliensis Vm-5.</title>
        <authorList>
            <person name="Khelaifia S."/>
            <person name="Croce O."/>
            <person name="Lagier J.C."/>
            <person name="Raoult D."/>
        </authorList>
    </citation>
    <scope>NUCLEOTIDE SEQUENCE [LARGE SCALE GENOMIC DNA]</scope>
    <source>
        <strain evidence="7">Vm-5</strain>
    </source>
</reference>
<sequence length="328" mass="36678">MTKQMFDQKVTNWVTAVQVATVWTTPDSARKIDSPGLTAPTDIDQWVELLDYHSKLELCNKNLVQTQVLYGELVELINKEGDWAKVIIPSQPSYKDERGYPGWIPIYQLAEVGYSTNNYPIQAMVIKDKAWLTNENGKPTIKLSYLSILPVISIMDKLVKIQTPHGLQYIAREDVELNNISEGCKQGTGRSIVKAVEDFVGLAYFWGGMSSFGYDCSGLAYAAHKANGYQIARDAGDQAKSGKVVAYNHLQPGDLLFFAYEEGKGKLHHVGIYYGDGKMIHSPQTGKGVEIIELKHTVYEKELCAARRYWLTNEVNSDGRKNFGGQPT</sequence>
<dbReference type="Gene3D" id="2.30.30.40">
    <property type="entry name" value="SH3 Domains"/>
    <property type="match status" value="1"/>
</dbReference>
<dbReference type="STRING" id="1462526.BN990_00587"/>
<keyword evidence="3" id="KW-0378">Hydrolase</keyword>
<dbReference type="GO" id="GO:0006508">
    <property type="term" value="P:proteolysis"/>
    <property type="evidence" value="ECO:0007669"/>
    <property type="project" value="UniProtKB-KW"/>
</dbReference>
<proteinExistence type="inferred from homology"/>
<dbReference type="RefSeq" id="WP_081856098.1">
    <property type="nucleotide sequence ID" value="NZ_BNER01000001.1"/>
</dbReference>
<dbReference type="InterPro" id="IPR038765">
    <property type="entry name" value="Papain-like_cys_pep_sf"/>
</dbReference>
<evidence type="ECO:0000313" key="7">
    <source>
        <dbReference type="Proteomes" id="UP000028875"/>
    </source>
</evidence>
<accession>A0A024Q709</accession>
<protein>
    <submittedName>
        <fullName evidence="6">Gamma-D-glutamyl-L-lysine endopeptidase</fullName>
    </submittedName>
</protein>
<comment type="caution">
    <text evidence="6">The sequence shown here is derived from an EMBL/GenBank/DDBJ whole genome shotgun (WGS) entry which is preliminary data.</text>
</comment>
<dbReference type="EMBL" id="CCDP010000001">
    <property type="protein sequence ID" value="CDQ38318.1"/>
    <property type="molecule type" value="Genomic_DNA"/>
</dbReference>
<comment type="similarity">
    <text evidence="1">Belongs to the peptidase C40 family.</text>
</comment>
<evidence type="ECO:0000256" key="2">
    <source>
        <dbReference type="ARBA" id="ARBA00022670"/>
    </source>
</evidence>
<keyword evidence="4" id="KW-0788">Thiol protease</keyword>
<dbReference type="InterPro" id="IPR000064">
    <property type="entry name" value="NLP_P60_dom"/>
</dbReference>
<dbReference type="Pfam" id="PF23795">
    <property type="entry name" value="SH3_YKFC_2nd"/>
    <property type="match status" value="1"/>
</dbReference>
<dbReference type="OrthoDB" id="9813368at2"/>
<gene>
    <name evidence="6" type="primary">ykfC_1</name>
    <name evidence="6" type="ORF">BN990_00587</name>
</gene>
<evidence type="ECO:0000256" key="1">
    <source>
        <dbReference type="ARBA" id="ARBA00007074"/>
    </source>
</evidence>
<reference evidence="6 7" key="1">
    <citation type="submission" date="2014-03" db="EMBL/GenBank/DDBJ databases">
        <authorList>
            <person name="Urmite Genomes U."/>
        </authorList>
    </citation>
    <scope>NUCLEOTIDE SEQUENCE [LARGE SCALE GENOMIC DNA]</scope>
    <source>
        <strain evidence="6 7">Vm-5</strain>
    </source>
</reference>
<keyword evidence="2" id="KW-0645">Protease</keyword>
<dbReference type="AlphaFoldDB" id="A0A024Q709"/>
<dbReference type="eggNOG" id="COG0791">
    <property type="taxonomic scope" value="Bacteria"/>
</dbReference>
<feature type="domain" description="NlpC/P60" evidence="5">
    <location>
        <begin position="186"/>
        <end position="310"/>
    </location>
</feature>
<keyword evidence="7" id="KW-1185">Reference proteome</keyword>
<dbReference type="InterPro" id="IPR051202">
    <property type="entry name" value="Peptidase_C40"/>
</dbReference>
<dbReference type="PROSITE" id="PS51935">
    <property type="entry name" value="NLPC_P60"/>
    <property type="match status" value="1"/>
</dbReference>
<dbReference type="Pfam" id="PF00877">
    <property type="entry name" value="NLPC_P60"/>
    <property type="match status" value="1"/>
</dbReference>
<name>A0A024Q709_9BACI</name>
<evidence type="ECO:0000313" key="6">
    <source>
        <dbReference type="EMBL" id="CDQ38318.1"/>
    </source>
</evidence>
<organism evidence="6 7">
    <name type="scientific">Virgibacillus massiliensis</name>
    <dbReference type="NCBI Taxonomy" id="1462526"/>
    <lineage>
        <taxon>Bacteria</taxon>
        <taxon>Bacillati</taxon>
        <taxon>Bacillota</taxon>
        <taxon>Bacilli</taxon>
        <taxon>Bacillales</taxon>
        <taxon>Bacillaceae</taxon>
        <taxon>Virgibacillus</taxon>
    </lineage>
</organism>
<evidence type="ECO:0000256" key="4">
    <source>
        <dbReference type="ARBA" id="ARBA00022807"/>
    </source>
</evidence>
<dbReference type="Gene3D" id="3.90.1720.10">
    <property type="entry name" value="endopeptidase domain like (from Nostoc punctiforme)"/>
    <property type="match status" value="1"/>
</dbReference>
<dbReference type="InterPro" id="IPR057812">
    <property type="entry name" value="SH3_YKFC_2nd"/>
</dbReference>
<dbReference type="PANTHER" id="PTHR47053">
    <property type="entry name" value="MUREIN DD-ENDOPEPTIDASE MEPH-RELATED"/>
    <property type="match status" value="1"/>
</dbReference>
<dbReference type="Proteomes" id="UP000028875">
    <property type="component" value="Unassembled WGS sequence"/>
</dbReference>
<dbReference type="SUPFAM" id="SSF54001">
    <property type="entry name" value="Cysteine proteinases"/>
    <property type="match status" value="1"/>
</dbReference>
<dbReference type="GO" id="GO:0008234">
    <property type="term" value="F:cysteine-type peptidase activity"/>
    <property type="evidence" value="ECO:0007669"/>
    <property type="project" value="UniProtKB-KW"/>
</dbReference>